<feature type="compositionally biased region" description="Acidic residues" evidence="4">
    <location>
        <begin position="690"/>
        <end position="715"/>
    </location>
</feature>
<dbReference type="OrthoDB" id="10266662at2759"/>
<sequence>MGKTSKQTKKFQNKHLKHTIEQRKKVQEHNKKFATRKKGKKSDDATTTDKPKRADGKAKEVFEDMSVDEFFAGGFEVPKEKKSKKQANKKKQESEDESSSDEEDEDAMKESMKKLEDQDPEFYKYLKENDNDLLDFEGVNPLEAMGEEDSDEEMDDEEAAEDEEEQQPKGKKDAGSKVEITLQLVKKWDEQLQKPSPKIIRNITIAFKAAVNINKSDEEDYKYSITDPNAFSSLMLLVLKKLPIAIQKLIKYKTNPQGVRTIPQKNQYLSQISSILKSHAGSFIVLLKDITNTETAALVLASIYEVIPYYLSHRRLLKEILSSIVDVWASTIETDTQIATFAFLNNVAKEFPKSVLETILKLTYSSFLQNCRKTNIHSMPQINFCKNSAAELFGIDEVLSYQVGFEYVRQLAIHLRNSINATSNAKEGYKTIYNWQYCHSLDFWSRVLAQQCNPERELMKHKSKESPLRQLIYPLVQVTLGTIRLIPTAQFFPLRFYLIRSLMRLSQSTGVFIPIFPLISEILTSTAMTKSPKNVNLQAVDFDHNIKVNQAYLGTRVFQDGLCEQFLELTSEFFGLYSKSIAFPELVTPAILTLRRFSKKSRNAKFNKQLQQLVEKLNANATFIAGKRSNVEYGPSNKTEVQLFLKDFEWEKTPLGQYIVVQRQAKEEKLRILRETLEEEAKAKKQAREEQEDDSDIEIDAIEAEDEEESEEDED</sequence>
<feature type="region of interest" description="Disordered" evidence="4">
    <location>
        <begin position="681"/>
        <end position="715"/>
    </location>
</feature>
<evidence type="ECO:0000313" key="5">
    <source>
        <dbReference type="EMBL" id="KAG7662645.1"/>
    </source>
</evidence>
<name>A0A8J5UW14_9ASCO</name>
<feature type="compositionally biased region" description="Basic residues" evidence="4">
    <location>
        <begin position="1"/>
        <end position="17"/>
    </location>
</feature>
<comment type="similarity">
    <text evidence="2">Belongs to the NOC2 family.</text>
</comment>
<dbReference type="InterPro" id="IPR005343">
    <property type="entry name" value="Noc2"/>
</dbReference>
<protein>
    <submittedName>
        <fullName evidence="5">NOC2</fullName>
    </submittedName>
</protein>
<evidence type="ECO:0000256" key="1">
    <source>
        <dbReference type="ARBA" id="ARBA00004123"/>
    </source>
</evidence>
<keyword evidence="6" id="KW-1185">Reference proteome</keyword>
<proteinExistence type="inferred from homology"/>
<dbReference type="GO" id="GO:0030691">
    <property type="term" value="C:Noc2p-Noc3p complex"/>
    <property type="evidence" value="ECO:0007669"/>
    <property type="project" value="TreeGrafter"/>
</dbReference>
<comment type="subcellular location">
    <subcellularLocation>
        <location evidence="1">Nucleus</location>
    </subcellularLocation>
</comment>
<keyword evidence="3" id="KW-0539">Nucleus</keyword>
<feature type="compositionally biased region" description="Acidic residues" evidence="4">
    <location>
        <begin position="94"/>
        <end position="107"/>
    </location>
</feature>
<feature type="compositionally biased region" description="Basic and acidic residues" evidence="4">
    <location>
        <begin position="166"/>
        <end position="175"/>
    </location>
</feature>
<evidence type="ECO:0000256" key="3">
    <source>
        <dbReference type="ARBA" id="ARBA00023242"/>
    </source>
</evidence>
<comment type="caution">
    <text evidence="5">The sequence shown here is derived from an EMBL/GenBank/DDBJ whole genome shotgun (WGS) entry which is preliminary data.</text>
</comment>
<organism evidence="5 6">
    <name type="scientific">[Candida] subhashii</name>
    <dbReference type="NCBI Taxonomy" id="561895"/>
    <lineage>
        <taxon>Eukaryota</taxon>
        <taxon>Fungi</taxon>
        <taxon>Dikarya</taxon>
        <taxon>Ascomycota</taxon>
        <taxon>Saccharomycotina</taxon>
        <taxon>Pichiomycetes</taxon>
        <taxon>Debaryomycetaceae</taxon>
        <taxon>Spathaspora</taxon>
    </lineage>
</organism>
<evidence type="ECO:0000256" key="2">
    <source>
        <dbReference type="ARBA" id="ARBA00005907"/>
    </source>
</evidence>
<dbReference type="Pfam" id="PF03715">
    <property type="entry name" value="Noc2"/>
    <property type="match status" value="1"/>
</dbReference>
<dbReference type="GO" id="GO:0030690">
    <property type="term" value="C:Noc1p-Noc2p complex"/>
    <property type="evidence" value="ECO:0007669"/>
    <property type="project" value="TreeGrafter"/>
</dbReference>
<feature type="compositionally biased region" description="Basic and acidic residues" evidence="4">
    <location>
        <begin position="108"/>
        <end position="127"/>
    </location>
</feature>
<dbReference type="EMBL" id="JAGSYN010000166">
    <property type="protein sequence ID" value="KAG7662645.1"/>
    <property type="molecule type" value="Genomic_DNA"/>
</dbReference>
<dbReference type="GO" id="GO:0005654">
    <property type="term" value="C:nucleoplasm"/>
    <property type="evidence" value="ECO:0007669"/>
    <property type="project" value="TreeGrafter"/>
</dbReference>
<accession>A0A8J5UW14</accession>
<feature type="region of interest" description="Disordered" evidence="4">
    <location>
        <begin position="146"/>
        <end position="175"/>
    </location>
</feature>
<dbReference type="PANTHER" id="PTHR12687">
    <property type="entry name" value="NUCLEOLAR COMPLEX 2 AND RAD4-RELATED"/>
    <property type="match status" value="1"/>
</dbReference>
<feature type="compositionally biased region" description="Acidic residues" evidence="4">
    <location>
        <begin position="146"/>
        <end position="165"/>
    </location>
</feature>
<dbReference type="Proteomes" id="UP000694255">
    <property type="component" value="Unassembled WGS sequence"/>
</dbReference>
<dbReference type="GO" id="GO:0005730">
    <property type="term" value="C:nucleolus"/>
    <property type="evidence" value="ECO:0007669"/>
    <property type="project" value="TreeGrafter"/>
</dbReference>
<gene>
    <name evidence="5" type="ORF">J8A68_003853</name>
</gene>
<feature type="compositionally biased region" description="Basic and acidic residues" evidence="4">
    <location>
        <begin position="41"/>
        <end position="62"/>
    </location>
</feature>
<feature type="compositionally biased region" description="Basic and acidic residues" evidence="4">
    <location>
        <begin position="18"/>
        <end position="31"/>
    </location>
</feature>
<dbReference type="GeneID" id="73470653"/>
<feature type="region of interest" description="Disordered" evidence="4">
    <location>
        <begin position="1"/>
        <end position="127"/>
    </location>
</feature>
<evidence type="ECO:0000313" key="6">
    <source>
        <dbReference type="Proteomes" id="UP000694255"/>
    </source>
</evidence>
<dbReference type="PANTHER" id="PTHR12687:SF4">
    <property type="entry name" value="NUCLEOLAR COMPLEX PROTEIN 2 HOMOLOG"/>
    <property type="match status" value="1"/>
</dbReference>
<dbReference type="RefSeq" id="XP_049262878.1">
    <property type="nucleotide sequence ID" value="XM_049407751.1"/>
</dbReference>
<dbReference type="AlphaFoldDB" id="A0A8J5UW14"/>
<evidence type="ECO:0000256" key="4">
    <source>
        <dbReference type="SAM" id="MobiDB-lite"/>
    </source>
</evidence>
<dbReference type="GO" id="GO:0042273">
    <property type="term" value="P:ribosomal large subunit biogenesis"/>
    <property type="evidence" value="ECO:0007669"/>
    <property type="project" value="TreeGrafter"/>
</dbReference>
<reference evidence="5 6" key="1">
    <citation type="journal article" date="2021" name="DNA Res.">
        <title>Genome analysis of Candida subhashii reveals its hybrid nature and dual mitochondrial genome conformations.</title>
        <authorList>
            <person name="Mixao V."/>
            <person name="Hegedusova E."/>
            <person name="Saus E."/>
            <person name="Pryszcz L.P."/>
            <person name="Cillingova A."/>
            <person name="Nosek J."/>
            <person name="Gabaldon T."/>
        </authorList>
    </citation>
    <scope>NUCLEOTIDE SEQUENCE [LARGE SCALE GENOMIC DNA]</scope>
    <source>
        <strain evidence="5 6">CBS 10753</strain>
    </source>
</reference>